<dbReference type="Pfam" id="PF13783">
    <property type="entry name" value="DUF4177"/>
    <property type="match status" value="1"/>
</dbReference>
<dbReference type="InterPro" id="IPR025234">
    <property type="entry name" value="YjzH-like"/>
</dbReference>
<name>A0A075HP88_9EURY</name>
<accession>A0A075HP88</accession>
<dbReference type="AlphaFoldDB" id="A0A075HP88"/>
<protein>
    <recommendedName>
        <fullName evidence="2">DUF4177 domain-containing protein</fullName>
    </recommendedName>
</protein>
<sequence>MTQWEYRIVENSDAVYSQIAEMLNDLGSQGWELVSVRGKKPGKLKVFYFKRPL</sequence>
<evidence type="ECO:0000313" key="1">
    <source>
        <dbReference type="EMBL" id="AIF15768.1"/>
    </source>
</evidence>
<evidence type="ECO:0008006" key="2">
    <source>
        <dbReference type="Google" id="ProtNLM"/>
    </source>
</evidence>
<dbReference type="EMBL" id="KF901036">
    <property type="protein sequence ID" value="AIF15768.1"/>
    <property type="molecule type" value="Genomic_DNA"/>
</dbReference>
<reference evidence="1" key="1">
    <citation type="journal article" date="2014" name="Genome Biol. Evol.">
        <title>Pangenome evidence for extensive interdomain horizontal transfer affecting lineage core and shell genes in uncultured planktonic thaumarchaeota and euryarchaeota.</title>
        <authorList>
            <person name="Deschamps P."/>
            <person name="Zivanovic Y."/>
            <person name="Moreira D."/>
            <person name="Rodriguez-Valera F."/>
            <person name="Lopez-Garcia P."/>
        </authorList>
    </citation>
    <scope>NUCLEOTIDE SEQUENCE</scope>
</reference>
<proteinExistence type="predicted"/>
<organism evidence="1">
    <name type="scientific">uncultured marine group II/III euryarchaeote KM3_71_E02</name>
    <dbReference type="NCBI Taxonomy" id="1456494"/>
    <lineage>
        <taxon>Archaea</taxon>
        <taxon>Methanobacteriati</taxon>
        <taxon>Methanobacteriota</taxon>
        <taxon>environmental samples</taxon>
    </lineage>
</organism>